<accession>R3TY87</accession>
<dbReference type="Gene3D" id="2.10.109.10">
    <property type="entry name" value="Umud Fragment, subunit A"/>
    <property type="match status" value="1"/>
</dbReference>
<feature type="domain" description="Peptidase S26" evidence="10">
    <location>
        <begin position="10"/>
        <end position="172"/>
    </location>
</feature>
<dbReference type="PANTHER" id="PTHR43390:SF1">
    <property type="entry name" value="CHLOROPLAST PROCESSING PEPTIDASE"/>
    <property type="match status" value="1"/>
</dbReference>
<sequence>MRRLRWIYMVNGLLFFVLLLVFLRIFLFTPVIVKGDSMDSTLVNGQQILTVSHTKIKRFDIITFLAPDEENTNYIKRVIGLPGDEIEYKNDILYINKKAYAEPYLDENKNKYAASLPLTNDFTLTELYGLNKVPEGMYFVLGDNRPVSKDSRYAEVGFIDEKAILGDARFGFFPLNRIGEIK</sequence>
<protein>
    <recommendedName>
        <fullName evidence="4 8">Signal peptidase I</fullName>
        <ecNumber evidence="4 8">3.4.21.89</ecNumber>
    </recommendedName>
</protein>
<name>R3TY87_9ENTE</name>
<evidence type="ECO:0000256" key="1">
    <source>
        <dbReference type="ARBA" id="ARBA00000677"/>
    </source>
</evidence>
<evidence type="ECO:0000256" key="5">
    <source>
        <dbReference type="ARBA" id="ARBA00022670"/>
    </source>
</evidence>
<dbReference type="AlphaFoldDB" id="R3TY87"/>
<dbReference type="GO" id="GO:0004252">
    <property type="term" value="F:serine-type endopeptidase activity"/>
    <property type="evidence" value="ECO:0007669"/>
    <property type="project" value="InterPro"/>
</dbReference>
<keyword evidence="12" id="KW-1185">Reference proteome</keyword>
<dbReference type="NCBIfam" id="TIGR02227">
    <property type="entry name" value="sigpep_I_bact"/>
    <property type="match status" value="1"/>
</dbReference>
<comment type="subcellular location">
    <subcellularLocation>
        <location evidence="2">Cell membrane</location>
        <topology evidence="2">Single-pass type II membrane protein</topology>
    </subcellularLocation>
    <subcellularLocation>
        <location evidence="9">Membrane</location>
        <topology evidence="9">Single-pass type II membrane protein</topology>
    </subcellularLocation>
</comment>
<evidence type="ECO:0000256" key="6">
    <source>
        <dbReference type="ARBA" id="ARBA00022801"/>
    </source>
</evidence>
<dbReference type="PANTHER" id="PTHR43390">
    <property type="entry name" value="SIGNAL PEPTIDASE I"/>
    <property type="match status" value="1"/>
</dbReference>
<comment type="caution">
    <text evidence="11">The sequence shown here is derived from an EMBL/GenBank/DDBJ whole genome shotgun (WGS) entry which is preliminary data.</text>
</comment>
<proteinExistence type="inferred from homology"/>
<dbReference type="InterPro" id="IPR000223">
    <property type="entry name" value="Pept_S26A_signal_pept_1"/>
</dbReference>
<dbReference type="CDD" id="cd06530">
    <property type="entry name" value="S26_SPase_I"/>
    <property type="match status" value="1"/>
</dbReference>
<reference evidence="11 12" key="1">
    <citation type="submission" date="2013-02" db="EMBL/GenBank/DDBJ databases">
        <title>The Genome Sequence of Enterococcus phoeniculicola BAA-412.</title>
        <authorList>
            <consortium name="The Broad Institute Genome Sequencing Platform"/>
            <consortium name="The Broad Institute Genome Sequencing Center for Infectious Disease"/>
            <person name="Earl A.M."/>
            <person name="Gilmore M.S."/>
            <person name="Lebreton F."/>
            <person name="Walker B."/>
            <person name="Young S.K."/>
            <person name="Zeng Q."/>
            <person name="Gargeya S."/>
            <person name="Fitzgerald M."/>
            <person name="Haas B."/>
            <person name="Abouelleil A."/>
            <person name="Alvarado L."/>
            <person name="Arachchi H.M."/>
            <person name="Berlin A.M."/>
            <person name="Chapman S.B."/>
            <person name="Dewar J."/>
            <person name="Goldberg J."/>
            <person name="Griggs A."/>
            <person name="Gujja S."/>
            <person name="Hansen M."/>
            <person name="Howarth C."/>
            <person name="Imamovic A."/>
            <person name="Larimer J."/>
            <person name="McCowan C."/>
            <person name="Murphy C."/>
            <person name="Neiman D."/>
            <person name="Pearson M."/>
            <person name="Priest M."/>
            <person name="Roberts A."/>
            <person name="Saif S."/>
            <person name="Shea T."/>
            <person name="Sisk P."/>
            <person name="Sykes S."/>
            <person name="Wortman J."/>
            <person name="Nusbaum C."/>
            <person name="Birren B."/>
        </authorList>
    </citation>
    <scope>NUCLEOTIDE SEQUENCE [LARGE SCALE GENOMIC DNA]</scope>
    <source>
        <strain evidence="11 12">ATCC BAA-412</strain>
    </source>
</reference>
<evidence type="ECO:0000256" key="8">
    <source>
        <dbReference type="RuleBase" id="RU003993"/>
    </source>
</evidence>
<evidence type="ECO:0000256" key="7">
    <source>
        <dbReference type="PIRSR" id="PIRSR600223-1"/>
    </source>
</evidence>
<dbReference type="Proteomes" id="UP000013785">
    <property type="component" value="Unassembled WGS sequence"/>
</dbReference>
<dbReference type="EMBL" id="AJAT01000011">
    <property type="protein sequence ID" value="EOL46108.1"/>
    <property type="molecule type" value="Genomic_DNA"/>
</dbReference>
<dbReference type="STRING" id="154621.RV11_GL001166"/>
<gene>
    <name evidence="11" type="ORF">UC3_00914</name>
</gene>
<evidence type="ECO:0000256" key="2">
    <source>
        <dbReference type="ARBA" id="ARBA00004401"/>
    </source>
</evidence>
<evidence type="ECO:0000313" key="11">
    <source>
        <dbReference type="EMBL" id="EOL46108.1"/>
    </source>
</evidence>
<dbReference type="GO" id="GO:0005886">
    <property type="term" value="C:plasma membrane"/>
    <property type="evidence" value="ECO:0007669"/>
    <property type="project" value="UniProtKB-SubCell"/>
</dbReference>
<organism evidence="11 12">
    <name type="scientific">Enterococcus phoeniculicola ATCC BAA-412</name>
    <dbReference type="NCBI Taxonomy" id="1158610"/>
    <lineage>
        <taxon>Bacteria</taxon>
        <taxon>Bacillati</taxon>
        <taxon>Bacillota</taxon>
        <taxon>Bacilli</taxon>
        <taxon>Lactobacillales</taxon>
        <taxon>Enterococcaceae</taxon>
        <taxon>Enterococcus</taxon>
    </lineage>
</organism>
<dbReference type="HOGENOM" id="CLU_028723_5_0_9"/>
<dbReference type="InterPro" id="IPR019756">
    <property type="entry name" value="Pept_S26A_signal_pept_1_Ser-AS"/>
</dbReference>
<feature type="active site" evidence="7">
    <location>
        <position position="37"/>
    </location>
</feature>
<dbReference type="PRINTS" id="PR00727">
    <property type="entry name" value="LEADERPTASE"/>
</dbReference>
<dbReference type="PROSITE" id="PS00501">
    <property type="entry name" value="SPASE_I_1"/>
    <property type="match status" value="1"/>
</dbReference>
<keyword evidence="6 8" id="KW-0378">Hydrolase</keyword>
<dbReference type="PROSITE" id="PS00761">
    <property type="entry name" value="SPASE_I_3"/>
    <property type="match status" value="1"/>
</dbReference>
<dbReference type="InterPro" id="IPR019757">
    <property type="entry name" value="Pept_S26A_signal_pept_1_Lys-AS"/>
</dbReference>
<dbReference type="SUPFAM" id="SSF51306">
    <property type="entry name" value="LexA/Signal peptidase"/>
    <property type="match status" value="1"/>
</dbReference>
<comment type="catalytic activity">
    <reaction evidence="1 8">
        <text>Cleavage of hydrophobic, N-terminal signal or leader sequences from secreted and periplasmic proteins.</text>
        <dbReference type="EC" id="3.4.21.89"/>
    </reaction>
</comment>
<dbReference type="InterPro" id="IPR019758">
    <property type="entry name" value="Pept_S26A_signal_pept_1_CS"/>
</dbReference>
<dbReference type="InterPro" id="IPR019533">
    <property type="entry name" value="Peptidase_S26"/>
</dbReference>
<comment type="similarity">
    <text evidence="3 9">Belongs to the peptidase S26 family.</text>
</comment>
<evidence type="ECO:0000256" key="9">
    <source>
        <dbReference type="RuleBase" id="RU362042"/>
    </source>
</evidence>
<dbReference type="GO" id="GO:0006465">
    <property type="term" value="P:signal peptide processing"/>
    <property type="evidence" value="ECO:0007669"/>
    <property type="project" value="InterPro"/>
</dbReference>
<dbReference type="Pfam" id="PF10502">
    <property type="entry name" value="Peptidase_S26"/>
    <property type="match status" value="1"/>
</dbReference>
<dbReference type="PROSITE" id="PS00760">
    <property type="entry name" value="SPASE_I_2"/>
    <property type="match status" value="1"/>
</dbReference>
<dbReference type="PATRIC" id="fig|1158610.3.peg.892"/>
<dbReference type="InterPro" id="IPR036286">
    <property type="entry name" value="LexA/Signal_pep-like_sf"/>
</dbReference>
<evidence type="ECO:0000259" key="10">
    <source>
        <dbReference type="Pfam" id="PF10502"/>
    </source>
</evidence>
<dbReference type="eggNOG" id="COG0681">
    <property type="taxonomic scope" value="Bacteria"/>
</dbReference>
<keyword evidence="5 8" id="KW-0645">Protease</keyword>
<dbReference type="EC" id="3.4.21.89" evidence="4 8"/>
<evidence type="ECO:0000256" key="3">
    <source>
        <dbReference type="ARBA" id="ARBA00009370"/>
    </source>
</evidence>
<evidence type="ECO:0000256" key="4">
    <source>
        <dbReference type="ARBA" id="ARBA00013208"/>
    </source>
</evidence>
<evidence type="ECO:0000313" key="12">
    <source>
        <dbReference type="Proteomes" id="UP000013785"/>
    </source>
</evidence>
<dbReference type="GO" id="GO:0009003">
    <property type="term" value="F:signal peptidase activity"/>
    <property type="evidence" value="ECO:0007669"/>
    <property type="project" value="UniProtKB-EC"/>
</dbReference>
<feature type="active site" evidence="7">
    <location>
        <position position="76"/>
    </location>
</feature>